<dbReference type="Proteomes" id="UP000239263">
    <property type="component" value="Unassembled WGS sequence"/>
</dbReference>
<dbReference type="OrthoDB" id="9788802at2"/>
<keyword evidence="1" id="KW-0812">Transmembrane</keyword>
<comment type="caution">
    <text evidence="2">The sequence shown here is derived from an EMBL/GenBank/DDBJ whole genome shotgun (WGS) entry which is preliminary data.</text>
</comment>
<feature type="transmembrane region" description="Helical" evidence="1">
    <location>
        <begin position="6"/>
        <end position="26"/>
    </location>
</feature>
<keyword evidence="1" id="KW-0472">Membrane</keyword>
<sequence>MTKLSGFTLIELILTVVVVGIVALAASNTLQLGFQSYNDSIDRQDNQMQAKFLIEKLSRELRHAVPNSIEVSSSQECVSFIPVEASAFYLELPLFNEKQIDTVLLSNKASVIAGLNLTINPSNQNELIEINGSRYVAIDSVTVSGGVSTINFSTNNNPAFTSNSVSGRAFIYKPEVISYCIVPGKVNRTVTNTQTQLSFVNQLANHINSGKFIFEQASIHRNSMVRMVLAFENDLGETTQYQHDVQVINVP</sequence>
<dbReference type="RefSeq" id="WP_105053949.1">
    <property type="nucleotide sequence ID" value="NZ_CAWNRT010000001.1"/>
</dbReference>
<dbReference type="PROSITE" id="PS00409">
    <property type="entry name" value="PROKAR_NTER_METHYL"/>
    <property type="match status" value="1"/>
</dbReference>
<dbReference type="InterPro" id="IPR012902">
    <property type="entry name" value="N_methyl_site"/>
</dbReference>
<evidence type="ECO:0000313" key="2">
    <source>
        <dbReference type="EMBL" id="PQJ88269.1"/>
    </source>
</evidence>
<evidence type="ECO:0000313" key="3">
    <source>
        <dbReference type="Proteomes" id="UP000239263"/>
    </source>
</evidence>
<evidence type="ECO:0000256" key="1">
    <source>
        <dbReference type="SAM" id="Phobius"/>
    </source>
</evidence>
<accession>A0A2S7XA97</accession>
<name>A0A2S7XA97_9GAMM</name>
<reference evidence="2 3" key="1">
    <citation type="submission" date="2016-12" db="EMBL/GenBank/DDBJ databases">
        <title>Diversity of luminous bacteria.</title>
        <authorList>
            <person name="Yoshizawa S."/>
            <person name="Kogure K."/>
        </authorList>
    </citation>
    <scope>NUCLEOTIDE SEQUENCE [LARGE SCALE GENOMIC DNA]</scope>
    <source>
        <strain evidence="2 3">ATCC 33715</strain>
    </source>
</reference>
<organism evidence="2 3">
    <name type="scientific">Aliivibrio sifiae</name>
    <dbReference type="NCBI Taxonomy" id="566293"/>
    <lineage>
        <taxon>Bacteria</taxon>
        <taxon>Pseudomonadati</taxon>
        <taxon>Pseudomonadota</taxon>
        <taxon>Gammaproteobacteria</taxon>
        <taxon>Vibrionales</taxon>
        <taxon>Vibrionaceae</taxon>
        <taxon>Aliivibrio</taxon>
    </lineage>
</organism>
<gene>
    <name evidence="2" type="ORF">BTO22_01140</name>
</gene>
<dbReference type="AlphaFoldDB" id="A0A2S7XA97"/>
<protein>
    <submittedName>
        <fullName evidence="2">MSHA biogenesis protein MshO</fullName>
    </submittedName>
</protein>
<proteinExistence type="predicted"/>
<keyword evidence="1" id="KW-1133">Transmembrane helix</keyword>
<dbReference type="Pfam" id="PF07963">
    <property type="entry name" value="N_methyl"/>
    <property type="match status" value="1"/>
</dbReference>
<dbReference type="NCBIfam" id="TIGR02532">
    <property type="entry name" value="IV_pilin_GFxxxE"/>
    <property type="match status" value="1"/>
</dbReference>
<dbReference type="EMBL" id="MSCO01000001">
    <property type="protein sequence ID" value="PQJ88269.1"/>
    <property type="molecule type" value="Genomic_DNA"/>
</dbReference>